<dbReference type="Pfam" id="PF03195">
    <property type="entry name" value="LOB"/>
    <property type="match status" value="1"/>
</dbReference>
<feature type="coiled-coil region" evidence="2">
    <location>
        <begin position="160"/>
        <end position="187"/>
    </location>
</feature>
<keyword evidence="2" id="KW-0175">Coiled coil</keyword>
<dbReference type="InterPro" id="IPR004883">
    <property type="entry name" value="LOB"/>
</dbReference>
<feature type="domain" description="LOB" evidence="4">
    <location>
        <begin position="65"/>
        <end position="181"/>
    </location>
</feature>
<dbReference type="PROSITE" id="PS50891">
    <property type="entry name" value="LOB"/>
    <property type="match status" value="1"/>
</dbReference>
<accession>A0A438DML5</accession>
<protein>
    <submittedName>
        <fullName evidence="5">LOB domain-containing protein 4</fullName>
    </submittedName>
</protein>
<evidence type="ECO:0000313" key="6">
    <source>
        <dbReference type="Proteomes" id="UP000288805"/>
    </source>
</evidence>
<comment type="similarity">
    <text evidence="1">Belongs to the LOB domain-containing protein family.</text>
</comment>
<evidence type="ECO:0000256" key="2">
    <source>
        <dbReference type="SAM" id="Coils"/>
    </source>
</evidence>
<evidence type="ECO:0000256" key="1">
    <source>
        <dbReference type="ARBA" id="ARBA00005474"/>
    </source>
</evidence>
<evidence type="ECO:0000313" key="5">
    <source>
        <dbReference type="EMBL" id="RVW36692.1"/>
    </source>
</evidence>
<gene>
    <name evidence="5" type="primary">LBD4_1</name>
    <name evidence="5" type="ORF">CK203_116656</name>
</gene>
<dbReference type="PANTHER" id="PTHR31301:SF58">
    <property type="entry name" value="LOB DOMAIN-CONTAINING PROTEIN 3"/>
    <property type="match status" value="1"/>
</dbReference>
<evidence type="ECO:0000256" key="3">
    <source>
        <dbReference type="SAM" id="MobiDB-lite"/>
    </source>
</evidence>
<feature type="region of interest" description="Disordered" evidence="3">
    <location>
        <begin position="190"/>
        <end position="212"/>
    </location>
</feature>
<evidence type="ECO:0000259" key="4">
    <source>
        <dbReference type="PROSITE" id="PS50891"/>
    </source>
</evidence>
<sequence>MDFVPSFVFRQDNQLLIGWKEERSQQDDSQAMEGKVSTHSCALPWTSYLRLRAMKESGRKQGAVSPCAACKLLRRRCAQDCVFAPYFPADEPHSLPVCTRCLEQAMSIRCYSVQTCHEEGMQLLEKVELPEHQRSDAVSSMVYEANARVRDPVYGCVGAISSLQQQIDALQTQLALVQAEVVQMRMNQFTSSTSNQATDSPENASHTSRLAASPQTKSFFSMDMVVDHANMVESLWSY</sequence>
<comment type="caution">
    <text evidence="5">The sequence shown here is derived from an EMBL/GenBank/DDBJ whole genome shotgun (WGS) entry which is preliminary data.</text>
</comment>
<organism evidence="5 6">
    <name type="scientific">Vitis vinifera</name>
    <name type="common">Grape</name>
    <dbReference type="NCBI Taxonomy" id="29760"/>
    <lineage>
        <taxon>Eukaryota</taxon>
        <taxon>Viridiplantae</taxon>
        <taxon>Streptophyta</taxon>
        <taxon>Embryophyta</taxon>
        <taxon>Tracheophyta</taxon>
        <taxon>Spermatophyta</taxon>
        <taxon>Magnoliopsida</taxon>
        <taxon>eudicotyledons</taxon>
        <taxon>Gunneridae</taxon>
        <taxon>Pentapetalae</taxon>
        <taxon>rosids</taxon>
        <taxon>Vitales</taxon>
        <taxon>Vitaceae</taxon>
        <taxon>Viteae</taxon>
        <taxon>Vitis</taxon>
    </lineage>
</organism>
<dbReference type="AlphaFoldDB" id="A0A438DML5"/>
<proteinExistence type="inferred from homology"/>
<dbReference type="PANTHER" id="PTHR31301">
    <property type="entry name" value="LOB DOMAIN-CONTAINING PROTEIN 4-RELATED"/>
    <property type="match status" value="1"/>
</dbReference>
<dbReference type="Proteomes" id="UP000288805">
    <property type="component" value="Unassembled WGS sequence"/>
</dbReference>
<reference evidence="5 6" key="1">
    <citation type="journal article" date="2018" name="PLoS Genet.">
        <title>Population sequencing reveals clonal diversity and ancestral inbreeding in the grapevine cultivar Chardonnay.</title>
        <authorList>
            <person name="Roach M.J."/>
            <person name="Johnson D.L."/>
            <person name="Bohlmann J."/>
            <person name="van Vuuren H.J."/>
            <person name="Jones S.J."/>
            <person name="Pretorius I.S."/>
            <person name="Schmidt S.A."/>
            <person name="Borneman A.R."/>
        </authorList>
    </citation>
    <scope>NUCLEOTIDE SEQUENCE [LARGE SCALE GENOMIC DNA]</scope>
    <source>
        <strain evidence="6">cv. Chardonnay</strain>
        <tissue evidence="5">Leaf</tissue>
    </source>
</reference>
<name>A0A438DML5_VITVI</name>
<dbReference type="EMBL" id="QGNW01001566">
    <property type="protein sequence ID" value="RVW36692.1"/>
    <property type="molecule type" value="Genomic_DNA"/>
</dbReference>